<protein>
    <submittedName>
        <fullName evidence="2">Uncharacterized protein</fullName>
    </submittedName>
</protein>
<name>A0AAV0QEC5_9ROSI</name>
<gene>
    <name evidence="2" type="ORF">LITE_LOCUS42573</name>
</gene>
<sequence length="215" mass="24513">MGGSTGSFPPLAPFFMAAQADPSSVFQAVQTGWGRDLMESRDAIDASIVTSAMNLLQGVASSRVLEARASQDTPVRDDVTLEEQWIRVRKARIQELETQLLSLHRQMEQERSGRAQDQAALAEMKLLLRREQEKVVEARESLARERARARRLEQQVARHGEFMSTAATQFFQLVMDVLRDYYPMVHLNENFIRTEVTRRWGDDGELFWLSRSPSG</sequence>
<dbReference type="AlphaFoldDB" id="A0AAV0QEC5"/>
<reference evidence="2" key="1">
    <citation type="submission" date="2022-08" db="EMBL/GenBank/DDBJ databases">
        <authorList>
            <person name="Gutierrez-Valencia J."/>
        </authorList>
    </citation>
    <scope>NUCLEOTIDE SEQUENCE</scope>
</reference>
<keyword evidence="1" id="KW-0175">Coiled coil</keyword>
<comment type="caution">
    <text evidence="2">The sequence shown here is derived from an EMBL/GenBank/DDBJ whole genome shotgun (WGS) entry which is preliminary data.</text>
</comment>
<evidence type="ECO:0000256" key="1">
    <source>
        <dbReference type="SAM" id="Coils"/>
    </source>
</evidence>
<feature type="coiled-coil region" evidence="1">
    <location>
        <begin position="93"/>
        <end position="155"/>
    </location>
</feature>
<proteinExistence type="predicted"/>
<keyword evidence="3" id="KW-1185">Reference proteome</keyword>
<dbReference type="EMBL" id="CAMGYJ010000009">
    <property type="protein sequence ID" value="CAI0542649.1"/>
    <property type="molecule type" value="Genomic_DNA"/>
</dbReference>
<evidence type="ECO:0000313" key="3">
    <source>
        <dbReference type="Proteomes" id="UP001154282"/>
    </source>
</evidence>
<dbReference type="Proteomes" id="UP001154282">
    <property type="component" value="Unassembled WGS sequence"/>
</dbReference>
<accession>A0AAV0QEC5</accession>
<organism evidence="2 3">
    <name type="scientific">Linum tenue</name>
    <dbReference type="NCBI Taxonomy" id="586396"/>
    <lineage>
        <taxon>Eukaryota</taxon>
        <taxon>Viridiplantae</taxon>
        <taxon>Streptophyta</taxon>
        <taxon>Embryophyta</taxon>
        <taxon>Tracheophyta</taxon>
        <taxon>Spermatophyta</taxon>
        <taxon>Magnoliopsida</taxon>
        <taxon>eudicotyledons</taxon>
        <taxon>Gunneridae</taxon>
        <taxon>Pentapetalae</taxon>
        <taxon>rosids</taxon>
        <taxon>fabids</taxon>
        <taxon>Malpighiales</taxon>
        <taxon>Linaceae</taxon>
        <taxon>Linum</taxon>
    </lineage>
</organism>
<evidence type="ECO:0000313" key="2">
    <source>
        <dbReference type="EMBL" id="CAI0542649.1"/>
    </source>
</evidence>